<evidence type="ECO:0000256" key="5">
    <source>
        <dbReference type="ARBA" id="ARBA00022777"/>
    </source>
</evidence>
<reference evidence="11" key="1">
    <citation type="submission" date="2021-01" db="EMBL/GenBank/DDBJ databases">
        <authorList>
            <person name="Corre E."/>
            <person name="Pelletier E."/>
            <person name="Niang G."/>
            <person name="Scheremetjew M."/>
            <person name="Finn R."/>
            <person name="Kale V."/>
            <person name="Holt S."/>
            <person name="Cochrane G."/>
            <person name="Meng A."/>
            <person name="Brown T."/>
            <person name="Cohen L."/>
        </authorList>
    </citation>
    <scope>NUCLEOTIDE SEQUENCE</scope>
    <source>
        <strain evidence="11">GSO104</strain>
    </source>
</reference>
<dbReference type="InterPro" id="IPR002048">
    <property type="entry name" value="EF_hand_dom"/>
</dbReference>
<evidence type="ECO:0008006" key="12">
    <source>
        <dbReference type="Google" id="ProtNLM"/>
    </source>
</evidence>
<proteinExistence type="inferred from homology"/>
<dbReference type="GO" id="GO:0004674">
    <property type="term" value="F:protein serine/threonine kinase activity"/>
    <property type="evidence" value="ECO:0007669"/>
    <property type="project" value="UniProtKB-KW"/>
</dbReference>
<evidence type="ECO:0000256" key="2">
    <source>
        <dbReference type="ARBA" id="ARBA00022527"/>
    </source>
</evidence>
<dbReference type="GO" id="GO:0005509">
    <property type="term" value="F:calcium ion binding"/>
    <property type="evidence" value="ECO:0007669"/>
    <property type="project" value="InterPro"/>
</dbReference>
<evidence type="ECO:0000256" key="4">
    <source>
        <dbReference type="ARBA" id="ARBA00022741"/>
    </source>
</evidence>
<evidence type="ECO:0000259" key="9">
    <source>
        <dbReference type="PROSITE" id="PS50011"/>
    </source>
</evidence>
<keyword evidence="6" id="KW-0106">Calcium</keyword>
<dbReference type="PROSITE" id="PS50222">
    <property type="entry name" value="EF_HAND_2"/>
    <property type="match status" value="3"/>
</dbReference>
<keyword evidence="4" id="KW-0547">Nucleotide-binding</keyword>
<evidence type="ECO:0000256" key="6">
    <source>
        <dbReference type="ARBA" id="ARBA00022837"/>
    </source>
</evidence>
<dbReference type="InterPro" id="IPR018247">
    <property type="entry name" value="EF_Hand_1_Ca_BS"/>
</dbReference>
<keyword evidence="7" id="KW-0067">ATP-binding</keyword>
<dbReference type="AlphaFoldDB" id="A0A7S4V4H4"/>
<evidence type="ECO:0000256" key="8">
    <source>
        <dbReference type="ARBA" id="ARBA00024334"/>
    </source>
</evidence>
<dbReference type="SMART" id="SM00054">
    <property type="entry name" value="EFh"/>
    <property type="match status" value="3"/>
</dbReference>
<dbReference type="InterPro" id="IPR050205">
    <property type="entry name" value="CDPK_Ser/Thr_kinases"/>
</dbReference>
<comment type="cofactor">
    <cofactor evidence="1">
        <name>Mg(2+)</name>
        <dbReference type="ChEBI" id="CHEBI:18420"/>
    </cofactor>
</comment>
<dbReference type="Gene3D" id="1.10.238.10">
    <property type="entry name" value="EF-hand"/>
    <property type="match status" value="2"/>
</dbReference>
<accession>A0A7S4V4H4</accession>
<evidence type="ECO:0000256" key="7">
    <source>
        <dbReference type="ARBA" id="ARBA00022840"/>
    </source>
</evidence>
<dbReference type="SUPFAM" id="SSF56112">
    <property type="entry name" value="Protein kinase-like (PK-like)"/>
    <property type="match status" value="1"/>
</dbReference>
<dbReference type="SUPFAM" id="SSF47473">
    <property type="entry name" value="EF-hand"/>
    <property type="match status" value="1"/>
</dbReference>
<dbReference type="InterPro" id="IPR011992">
    <property type="entry name" value="EF-hand-dom_pair"/>
</dbReference>
<evidence type="ECO:0000256" key="3">
    <source>
        <dbReference type="ARBA" id="ARBA00022679"/>
    </source>
</evidence>
<sequence length="423" mass="47872">MPLISLFFLRQHCSLTPYVQCENIMLSSWDESKAQVKLIDFGGSMPVDKQGNGTEDEASKELGFMLTVPYSSPERLNDAKGAPSLASDMFAVGVIVYILLTGTHPFNPEGTLTEAEMENLIKSLTPNATGEKLLNDTVFSDDRVSDLSDSCICMMKQLFHPDPKKRMTADEFRRHPWVQGLEASWKVIEGSDIKARQFWQKRFRDAILKKYGNSIEASDGSLSDTNLKSIFQTMDIDGNGSLDGFELRTLLRHLGVSENDVSLMVASIDTDKSGDVDFTEFKSILRSRFEDGQGVPIIRTKRQFQTALLNKFARREGGCDNGTDKISLLMEKQCLRRIFNYIDLDSSGTLEYKEFETFLIQMGFPLEDATKVLETNGMGHDSEINWDRFCDMMADIFDANAKEKAEEKQVIHKILKRLKLRKQ</sequence>
<dbReference type="Pfam" id="PF13499">
    <property type="entry name" value="EF-hand_7"/>
    <property type="match status" value="1"/>
</dbReference>
<feature type="domain" description="Protein kinase" evidence="9">
    <location>
        <begin position="1"/>
        <end position="178"/>
    </location>
</feature>
<dbReference type="SMART" id="SM00220">
    <property type="entry name" value="S_TKc"/>
    <property type="match status" value="1"/>
</dbReference>
<dbReference type="GO" id="GO:0005524">
    <property type="term" value="F:ATP binding"/>
    <property type="evidence" value="ECO:0007669"/>
    <property type="project" value="UniProtKB-KW"/>
</dbReference>
<keyword evidence="5" id="KW-0418">Kinase</keyword>
<dbReference type="EMBL" id="HBNS01006788">
    <property type="protein sequence ID" value="CAE4589160.1"/>
    <property type="molecule type" value="Transcribed_RNA"/>
</dbReference>
<comment type="similarity">
    <text evidence="8">Belongs to the protein kinase superfamily. Ser/Thr protein kinase family. CDPK subfamily.</text>
</comment>
<keyword evidence="2" id="KW-0723">Serine/threonine-protein kinase</keyword>
<feature type="domain" description="EF-hand" evidence="10">
    <location>
        <begin position="264"/>
        <end position="291"/>
    </location>
</feature>
<name>A0A7S4V4H4_9STRA</name>
<dbReference type="Gene3D" id="1.10.510.10">
    <property type="entry name" value="Transferase(Phosphotransferase) domain 1"/>
    <property type="match status" value="1"/>
</dbReference>
<dbReference type="PANTHER" id="PTHR24349">
    <property type="entry name" value="SERINE/THREONINE-PROTEIN KINASE"/>
    <property type="match status" value="1"/>
</dbReference>
<gene>
    <name evidence="11" type="ORF">DBRI00130_LOCUS5492</name>
</gene>
<evidence type="ECO:0000256" key="1">
    <source>
        <dbReference type="ARBA" id="ARBA00001946"/>
    </source>
</evidence>
<dbReference type="InterPro" id="IPR000719">
    <property type="entry name" value="Prot_kinase_dom"/>
</dbReference>
<dbReference type="PROSITE" id="PS00018">
    <property type="entry name" value="EF_HAND_1"/>
    <property type="match status" value="3"/>
</dbReference>
<feature type="domain" description="EF-hand" evidence="10">
    <location>
        <begin position="222"/>
        <end position="257"/>
    </location>
</feature>
<feature type="domain" description="EF-hand" evidence="10">
    <location>
        <begin position="330"/>
        <end position="365"/>
    </location>
</feature>
<dbReference type="PROSITE" id="PS50011">
    <property type="entry name" value="PROTEIN_KINASE_DOM"/>
    <property type="match status" value="1"/>
</dbReference>
<evidence type="ECO:0000259" key="10">
    <source>
        <dbReference type="PROSITE" id="PS50222"/>
    </source>
</evidence>
<dbReference type="Pfam" id="PF00069">
    <property type="entry name" value="Pkinase"/>
    <property type="match status" value="1"/>
</dbReference>
<dbReference type="Pfam" id="PF13202">
    <property type="entry name" value="EF-hand_5"/>
    <property type="match status" value="1"/>
</dbReference>
<organism evidence="11">
    <name type="scientific">Ditylum brightwellii</name>
    <dbReference type="NCBI Taxonomy" id="49249"/>
    <lineage>
        <taxon>Eukaryota</taxon>
        <taxon>Sar</taxon>
        <taxon>Stramenopiles</taxon>
        <taxon>Ochrophyta</taxon>
        <taxon>Bacillariophyta</taxon>
        <taxon>Mediophyceae</taxon>
        <taxon>Lithodesmiophycidae</taxon>
        <taxon>Lithodesmiales</taxon>
        <taxon>Lithodesmiaceae</taxon>
        <taxon>Ditylum</taxon>
    </lineage>
</organism>
<dbReference type="InterPro" id="IPR011009">
    <property type="entry name" value="Kinase-like_dom_sf"/>
</dbReference>
<evidence type="ECO:0000313" key="11">
    <source>
        <dbReference type="EMBL" id="CAE4589160.1"/>
    </source>
</evidence>
<keyword evidence="3" id="KW-0808">Transferase</keyword>
<protein>
    <recommendedName>
        <fullName evidence="12">Calmodulin</fullName>
    </recommendedName>
</protein>